<keyword evidence="7" id="KW-1185">Reference proteome</keyword>
<dbReference type="GO" id="GO:0003700">
    <property type="term" value="F:DNA-binding transcription factor activity"/>
    <property type="evidence" value="ECO:0007669"/>
    <property type="project" value="InterPro"/>
</dbReference>
<dbReference type="InterPro" id="IPR058163">
    <property type="entry name" value="LysR-type_TF_proteobact-type"/>
</dbReference>
<sequence>MGDPSFDGLSAFLSVEQHRSFTRAARALGVSTAAISQTIRRLEQRLGVPLFQRTSRQVALTEAGQAFHARVRPAAEQIAEALEALNLFRGRPVGHLRLTAPRIALPLVVEPIVAQFRRNFPQISIDVRADDAIVDLQAKGLDAGIRFGDSVDNDMVAIRLTRDVTWRVYAAPDYLERCGTPAKPEDLATHECIQYRFPTSAALQRWEFMKGARLVHAPLRETIAVSDSLSLLSMALRGAGLIYAADLSIAADIAAGRLVAVVPKVTRRTPGFFLYFPKRMQSQTKLRAFIDTAVRLRETRSQA</sequence>
<keyword evidence="4" id="KW-0804">Transcription</keyword>
<dbReference type="EMBL" id="SOBT01000008">
    <property type="protein sequence ID" value="TDU32424.1"/>
    <property type="molecule type" value="Genomic_DNA"/>
</dbReference>
<evidence type="ECO:0000313" key="6">
    <source>
        <dbReference type="EMBL" id="TDU32424.1"/>
    </source>
</evidence>
<dbReference type="AlphaFoldDB" id="A0A4R7PE00"/>
<dbReference type="InterPro" id="IPR000847">
    <property type="entry name" value="LysR_HTH_N"/>
</dbReference>
<evidence type="ECO:0000256" key="2">
    <source>
        <dbReference type="ARBA" id="ARBA00023015"/>
    </source>
</evidence>
<protein>
    <submittedName>
        <fullName evidence="6">DNA-binding transcriptional LysR family regulator</fullName>
    </submittedName>
</protein>
<dbReference type="Proteomes" id="UP000295341">
    <property type="component" value="Unassembled WGS sequence"/>
</dbReference>
<dbReference type="Pfam" id="PF00126">
    <property type="entry name" value="HTH_1"/>
    <property type="match status" value="1"/>
</dbReference>
<accession>A0A4R7PE00</accession>
<keyword evidence="3 6" id="KW-0238">DNA-binding</keyword>
<dbReference type="InterPro" id="IPR036388">
    <property type="entry name" value="WH-like_DNA-bd_sf"/>
</dbReference>
<keyword evidence="2" id="KW-0805">Transcription regulation</keyword>
<dbReference type="Gene3D" id="3.40.190.290">
    <property type="match status" value="1"/>
</dbReference>
<dbReference type="Gene3D" id="1.10.10.10">
    <property type="entry name" value="Winged helix-like DNA-binding domain superfamily/Winged helix DNA-binding domain"/>
    <property type="match status" value="1"/>
</dbReference>
<name>A0A4R7PE00_9GAMM</name>
<dbReference type="PROSITE" id="PS50931">
    <property type="entry name" value="HTH_LYSR"/>
    <property type="match status" value="1"/>
</dbReference>
<comment type="similarity">
    <text evidence="1">Belongs to the LysR transcriptional regulatory family.</text>
</comment>
<dbReference type="PRINTS" id="PR00039">
    <property type="entry name" value="HTHLYSR"/>
</dbReference>
<reference evidence="6 7" key="1">
    <citation type="submission" date="2019-03" db="EMBL/GenBank/DDBJ databases">
        <title>Genomic Encyclopedia of Type Strains, Phase IV (KMG-IV): sequencing the most valuable type-strain genomes for metagenomic binning, comparative biology and taxonomic classification.</title>
        <authorList>
            <person name="Goeker M."/>
        </authorList>
    </citation>
    <scope>NUCLEOTIDE SEQUENCE [LARGE SCALE GENOMIC DNA]</scope>
    <source>
        <strain evidence="6 7">DSM 26377</strain>
    </source>
</reference>
<dbReference type="InterPro" id="IPR005119">
    <property type="entry name" value="LysR_subst-bd"/>
</dbReference>
<proteinExistence type="inferred from homology"/>
<dbReference type="GO" id="GO:0003677">
    <property type="term" value="F:DNA binding"/>
    <property type="evidence" value="ECO:0007669"/>
    <property type="project" value="UniProtKB-KW"/>
</dbReference>
<evidence type="ECO:0000313" key="7">
    <source>
        <dbReference type="Proteomes" id="UP000295341"/>
    </source>
</evidence>
<dbReference type="SUPFAM" id="SSF46785">
    <property type="entry name" value="Winged helix' DNA-binding domain"/>
    <property type="match status" value="1"/>
</dbReference>
<dbReference type="PANTHER" id="PTHR30537">
    <property type="entry name" value="HTH-TYPE TRANSCRIPTIONAL REGULATOR"/>
    <property type="match status" value="1"/>
</dbReference>
<evidence type="ECO:0000259" key="5">
    <source>
        <dbReference type="PROSITE" id="PS50931"/>
    </source>
</evidence>
<dbReference type="SUPFAM" id="SSF53850">
    <property type="entry name" value="Periplasmic binding protein-like II"/>
    <property type="match status" value="1"/>
</dbReference>
<dbReference type="OrthoDB" id="9815676at2"/>
<evidence type="ECO:0000256" key="1">
    <source>
        <dbReference type="ARBA" id="ARBA00009437"/>
    </source>
</evidence>
<dbReference type="FunFam" id="1.10.10.10:FF:000001">
    <property type="entry name" value="LysR family transcriptional regulator"/>
    <property type="match status" value="1"/>
</dbReference>
<dbReference type="Pfam" id="PF03466">
    <property type="entry name" value="LysR_substrate"/>
    <property type="match status" value="1"/>
</dbReference>
<dbReference type="PANTHER" id="PTHR30537:SF5">
    <property type="entry name" value="HTH-TYPE TRANSCRIPTIONAL ACTIVATOR TTDR-RELATED"/>
    <property type="match status" value="1"/>
</dbReference>
<evidence type="ECO:0000256" key="4">
    <source>
        <dbReference type="ARBA" id="ARBA00023163"/>
    </source>
</evidence>
<organism evidence="6 7">
    <name type="scientific">Panacagrimonas perspica</name>
    <dbReference type="NCBI Taxonomy" id="381431"/>
    <lineage>
        <taxon>Bacteria</taxon>
        <taxon>Pseudomonadati</taxon>
        <taxon>Pseudomonadota</taxon>
        <taxon>Gammaproteobacteria</taxon>
        <taxon>Nevskiales</taxon>
        <taxon>Nevskiaceae</taxon>
        <taxon>Panacagrimonas</taxon>
    </lineage>
</organism>
<feature type="domain" description="HTH lysR-type" evidence="5">
    <location>
        <begin position="4"/>
        <end position="61"/>
    </location>
</feature>
<dbReference type="InterPro" id="IPR036390">
    <property type="entry name" value="WH_DNA-bd_sf"/>
</dbReference>
<dbReference type="RefSeq" id="WP_133880920.1">
    <property type="nucleotide sequence ID" value="NZ_MWIN01000001.1"/>
</dbReference>
<comment type="caution">
    <text evidence="6">The sequence shown here is derived from an EMBL/GenBank/DDBJ whole genome shotgun (WGS) entry which is preliminary data.</text>
</comment>
<evidence type="ECO:0000256" key="3">
    <source>
        <dbReference type="ARBA" id="ARBA00023125"/>
    </source>
</evidence>
<gene>
    <name evidence="6" type="ORF">DFR24_1819</name>
</gene>